<comment type="similarity">
    <text evidence="2">Belongs to the DoxX family.</text>
</comment>
<evidence type="ECO:0000256" key="3">
    <source>
        <dbReference type="ARBA" id="ARBA00022475"/>
    </source>
</evidence>
<dbReference type="PANTHER" id="PTHR33452:SF1">
    <property type="entry name" value="INNER MEMBRANE PROTEIN YPHA-RELATED"/>
    <property type="match status" value="1"/>
</dbReference>
<feature type="transmembrane region" description="Helical" evidence="7">
    <location>
        <begin position="16"/>
        <end position="34"/>
    </location>
</feature>
<keyword evidence="3" id="KW-1003">Cell membrane</keyword>
<dbReference type="Pfam" id="PF07681">
    <property type="entry name" value="DoxX"/>
    <property type="match status" value="1"/>
</dbReference>
<comment type="subcellular location">
    <subcellularLocation>
        <location evidence="1">Cell membrane</location>
        <topology evidence="1">Multi-pass membrane protein</topology>
    </subcellularLocation>
</comment>
<evidence type="ECO:0000256" key="2">
    <source>
        <dbReference type="ARBA" id="ARBA00006679"/>
    </source>
</evidence>
<sequence length="149" mass="15292">MSVTQKLSAAIQDTRYIPAIGRVLAAAIFLNGGLGKALAPAGVERYIASAGLPFPTLGLIIAIVIEIGGGTLLLLGYRARLVAIILAAFTIVTALIFHSDFGNQNQVIHFMKNLAIAGGLLQVAAFGGGSLSIDAKRSPPAALRSGGVR</sequence>
<organism evidence="8 9">
    <name type="scientific">Plastoroseomonas hellenica</name>
    <dbReference type="NCBI Taxonomy" id="2687306"/>
    <lineage>
        <taxon>Bacteria</taxon>
        <taxon>Pseudomonadati</taxon>
        <taxon>Pseudomonadota</taxon>
        <taxon>Alphaproteobacteria</taxon>
        <taxon>Acetobacterales</taxon>
        <taxon>Acetobacteraceae</taxon>
        <taxon>Plastoroseomonas</taxon>
    </lineage>
</organism>
<feature type="transmembrane region" description="Helical" evidence="7">
    <location>
        <begin position="81"/>
        <end position="98"/>
    </location>
</feature>
<comment type="caution">
    <text evidence="8">The sequence shown here is derived from an EMBL/GenBank/DDBJ whole genome shotgun (WGS) entry which is preliminary data.</text>
</comment>
<dbReference type="Proteomes" id="UP001196870">
    <property type="component" value="Unassembled WGS sequence"/>
</dbReference>
<dbReference type="PANTHER" id="PTHR33452">
    <property type="entry name" value="OXIDOREDUCTASE CATD-RELATED"/>
    <property type="match status" value="1"/>
</dbReference>
<evidence type="ECO:0000256" key="1">
    <source>
        <dbReference type="ARBA" id="ARBA00004651"/>
    </source>
</evidence>
<dbReference type="InterPro" id="IPR032808">
    <property type="entry name" value="DoxX"/>
</dbReference>
<feature type="transmembrane region" description="Helical" evidence="7">
    <location>
        <begin position="110"/>
        <end position="133"/>
    </location>
</feature>
<protein>
    <submittedName>
        <fullName evidence="8">DoxX family protein</fullName>
    </submittedName>
</protein>
<dbReference type="RefSeq" id="WP_211851512.1">
    <property type="nucleotide sequence ID" value="NZ_JAAGBB010000005.1"/>
</dbReference>
<dbReference type="EMBL" id="JAAGBB010000005">
    <property type="protein sequence ID" value="MBR0663922.1"/>
    <property type="molecule type" value="Genomic_DNA"/>
</dbReference>
<keyword evidence="9" id="KW-1185">Reference proteome</keyword>
<keyword evidence="5 7" id="KW-1133">Transmembrane helix</keyword>
<name>A0ABS5EUF2_9PROT</name>
<keyword evidence="4 7" id="KW-0812">Transmembrane</keyword>
<evidence type="ECO:0000256" key="5">
    <source>
        <dbReference type="ARBA" id="ARBA00022989"/>
    </source>
</evidence>
<evidence type="ECO:0000313" key="9">
    <source>
        <dbReference type="Proteomes" id="UP001196870"/>
    </source>
</evidence>
<evidence type="ECO:0000313" key="8">
    <source>
        <dbReference type="EMBL" id="MBR0663922.1"/>
    </source>
</evidence>
<evidence type="ECO:0000256" key="7">
    <source>
        <dbReference type="SAM" id="Phobius"/>
    </source>
</evidence>
<proteinExistence type="inferred from homology"/>
<evidence type="ECO:0000256" key="4">
    <source>
        <dbReference type="ARBA" id="ARBA00022692"/>
    </source>
</evidence>
<keyword evidence="6 7" id="KW-0472">Membrane</keyword>
<dbReference type="InterPro" id="IPR051907">
    <property type="entry name" value="DoxX-like_oxidoreductase"/>
</dbReference>
<accession>A0ABS5EUF2</accession>
<evidence type="ECO:0000256" key="6">
    <source>
        <dbReference type="ARBA" id="ARBA00023136"/>
    </source>
</evidence>
<feature type="transmembrane region" description="Helical" evidence="7">
    <location>
        <begin position="54"/>
        <end position="74"/>
    </location>
</feature>
<reference evidence="9" key="1">
    <citation type="journal article" date="2021" name="Syst. Appl. Microbiol.">
        <title>Roseomonas hellenica sp. nov., isolated from roots of wild-growing Alkanna tinctoria.</title>
        <authorList>
            <person name="Rat A."/>
            <person name="Naranjo H.D."/>
            <person name="Lebbe L."/>
            <person name="Cnockaert M."/>
            <person name="Krigas N."/>
            <person name="Grigoriadou K."/>
            <person name="Maloupa E."/>
            <person name="Willems A."/>
        </authorList>
    </citation>
    <scope>NUCLEOTIDE SEQUENCE [LARGE SCALE GENOMIC DNA]</scope>
    <source>
        <strain evidence="9">LMG 31523</strain>
    </source>
</reference>
<gene>
    <name evidence="8" type="ORF">GXW71_06080</name>
</gene>